<comment type="caution">
    <text evidence="4">The sequence shown here is derived from an EMBL/GenBank/DDBJ whole genome shotgun (WGS) entry which is preliminary data.</text>
</comment>
<sequence length="435" mass="45638">MSPPEHPQTASMQGKTAVISGSSAGIGAAIAIELSARGANIVLNFPFPHLQTECEQIGAKLHTPWIAVCADLSTVSGPATLVSAAVTRFKQIDILVSNAGMVPLGPLGEADADTWDRALNLNSRGAFLLVKAALPHLTPFEPRATKPSSATAATGGGSRIIIVASVASRMPEVNQSIYAASKGTLDAMIRVWAKELPPLYGCTVNAVAPGPISTETFLKNISPHFDMVKQDLDQRTPVEGAFGDVKDVAWTVAFLAEERSRWINGEYILLTGGSIYDSHDPANNTIPLLIPPQTALFDSTGLQCSQFVLAVLTQQSDEDFGQLGRSLEATPILALLDQLAEALVGGVRRDGQAGAEHVHDLHRQVDARAGHVQTHAEVGAGEEGGVLARREPGGEDRDAGQLAFDAKLLDLLLILGLLGALAGDDGQDRGPADAA</sequence>
<gene>
    <name evidence="4" type="ORF">CGXH109_LOCUS101562</name>
</gene>
<dbReference type="PRINTS" id="PR00080">
    <property type="entry name" value="SDRFAMILY"/>
</dbReference>
<evidence type="ECO:0000256" key="1">
    <source>
        <dbReference type="ARBA" id="ARBA00006484"/>
    </source>
</evidence>
<dbReference type="Gene3D" id="3.40.50.720">
    <property type="entry name" value="NAD(P)-binding Rossmann-like Domain"/>
    <property type="match status" value="1"/>
</dbReference>
<evidence type="ECO:0000313" key="4">
    <source>
        <dbReference type="EMBL" id="CAI0650984.1"/>
    </source>
</evidence>
<dbReference type="Pfam" id="PF13561">
    <property type="entry name" value="adh_short_C2"/>
    <property type="match status" value="1"/>
</dbReference>
<keyword evidence="3" id="KW-0560">Oxidoreductase</keyword>
<dbReference type="InterPro" id="IPR036291">
    <property type="entry name" value="NAD(P)-bd_dom_sf"/>
</dbReference>
<dbReference type="InterPro" id="IPR002347">
    <property type="entry name" value="SDR_fam"/>
</dbReference>
<evidence type="ECO:0000256" key="3">
    <source>
        <dbReference type="ARBA" id="ARBA00023002"/>
    </source>
</evidence>
<keyword evidence="5" id="KW-1185">Reference proteome</keyword>
<evidence type="ECO:0008006" key="6">
    <source>
        <dbReference type="Google" id="ProtNLM"/>
    </source>
</evidence>
<dbReference type="GO" id="GO:0016614">
    <property type="term" value="F:oxidoreductase activity, acting on CH-OH group of donors"/>
    <property type="evidence" value="ECO:0007669"/>
    <property type="project" value="UniProtKB-ARBA"/>
</dbReference>
<dbReference type="FunFam" id="3.40.50.720:FF:000084">
    <property type="entry name" value="Short-chain dehydrogenase reductase"/>
    <property type="match status" value="1"/>
</dbReference>
<name>A0A9W4WG90_9PEZI</name>
<accession>A0A9W4WG90</accession>
<protein>
    <recommendedName>
        <fullName evidence="6">Short chain dehydrogenase</fullName>
    </recommendedName>
</protein>
<dbReference type="EMBL" id="CAMGZC010000975">
    <property type="protein sequence ID" value="CAI0650984.1"/>
    <property type="molecule type" value="Genomic_DNA"/>
</dbReference>
<dbReference type="AlphaFoldDB" id="A0A9W4WG90"/>
<evidence type="ECO:0000256" key="2">
    <source>
        <dbReference type="ARBA" id="ARBA00022857"/>
    </source>
</evidence>
<reference evidence="4" key="1">
    <citation type="submission" date="2022-08" db="EMBL/GenBank/DDBJ databases">
        <authorList>
            <person name="Giroux E."/>
            <person name="Giroux E."/>
        </authorList>
    </citation>
    <scope>NUCLEOTIDE SEQUENCE</scope>
    <source>
        <strain evidence="4">H1091258</strain>
    </source>
</reference>
<keyword evidence="2" id="KW-0521">NADP</keyword>
<dbReference type="PRINTS" id="PR00081">
    <property type="entry name" value="GDHRDH"/>
</dbReference>
<comment type="similarity">
    <text evidence="1">Belongs to the short-chain dehydrogenases/reductases (SDR) family.</text>
</comment>
<organism evidence="4 5">
    <name type="scientific">Colletotrichum noveboracense</name>
    <dbReference type="NCBI Taxonomy" id="2664923"/>
    <lineage>
        <taxon>Eukaryota</taxon>
        <taxon>Fungi</taxon>
        <taxon>Dikarya</taxon>
        <taxon>Ascomycota</taxon>
        <taxon>Pezizomycotina</taxon>
        <taxon>Sordariomycetes</taxon>
        <taxon>Hypocreomycetidae</taxon>
        <taxon>Glomerellales</taxon>
        <taxon>Glomerellaceae</taxon>
        <taxon>Colletotrichum</taxon>
        <taxon>Colletotrichum gloeosporioides species complex</taxon>
    </lineage>
</organism>
<dbReference type="PANTHER" id="PTHR48107">
    <property type="entry name" value="NADPH-DEPENDENT ALDEHYDE REDUCTASE-LIKE PROTEIN, CHLOROPLASTIC-RELATED"/>
    <property type="match status" value="1"/>
</dbReference>
<dbReference type="SUPFAM" id="SSF51735">
    <property type="entry name" value="NAD(P)-binding Rossmann-fold domains"/>
    <property type="match status" value="1"/>
</dbReference>
<dbReference type="PANTHER" id="PTHR48107:SF7">
    <property type="entry name" value="RE15974P"/>
    <property type="match status" value="1"/>
</dbReference>
<dbReference type="Proteomes" id="UP001152533">
    <property type="component" value="Unassembled WGS sequence"/>
</dbReference>
<evidence type="ECO:0000313" key="5">
    <source>
        <dbReference type="Proteomes" id="UP001152533"/>
    </source>
</evidence>
<proteinExistence type="inferred from homology"/>